<accession>A0A0F9NZX6</accession>
<dbReference type="InterPro" id="IPR050491">
    <property type="entry name" value="AmpC-like"/>
</dbReference>
<dbReference type="Pfam" id="PF00144">
    <property type="entry name" value="Beta-lactamase"/>
    <property type="match status" value="1"/>
</dbReference>
<organism evidence="2">
    <name type="scientific">marine sediment metagenome</name>
    <dbReference type="NCBI Taxonomy" id="412755"/>
    <lineage>
        <taxon>unclassified sequences</taxon>
        <taxon>metagenomes</taxon>
        <taxon>ecological metagenomes</taxon>
    </lineage>
</organism>
<proteinExistence type="predicted"/>
<feature type="domain" description="Beta-lactamase-related" evidence="1">
    <location>
        <begin position="1"/>
        <end position="162"/>
    </location>
</feature>
<dbReference type="AlphaFoldDB" id="A0A0F9NZX6"/>
<dbReference type="PANTHER" id="PTHR46825:SF9">
    <property type="entry name" value="BETA-LACTAMASE-RELATED DOMAIN-CONTAINING PROTEIN"/>
    <property type="match status" value="1"/>
</dbReference>
<dbReference type="SUPFAM" id="SSF56601">
    <property type="entry name" value="beta-lactamase/transpeptidase-like"/>
    <property type="match status" value="1"/>
</dbReference>
<dbReference type="EMBL" id="LAZR01002833">
    <property type="protein sequence ID" value="KKN25060.1"/>
    <property type="molecule type" value="Genomic_DNA"/>
</dbReference>
<reference evidence="2" key="1">
    <citation type="journal article" date="2015" name="Nature">
        <title>Complex archaea that bridge the gap between prokaryotes and eukaryotes.</title>
        <authorList>
            <person name="Spang A."/>
            <person name="Saw J.H."/>
            <person name="Jorgensen S.L."/>
            <person name="Zaremba-Niedzwiedzka K."/>
            <person name="Martijn J."/>
            <person name="Lind A.E."/>
            <person name="van Eijk R."/>
            <person name="Schleper C."/>
            <person name="Guy L."/>
            <person name="Ettema T.J."/>
        </authorList>
    </citation>
    <scope>NUCLEOTIDE SEQUENCE</scope>
</reference>
<gene>
    <name evidence="2" type="ORF">LCGC14_0888720</name>
</gene>
<sequence length="284" mass="32054">LLGQIIELVSGQTYPSFIQERILLPLGMQNTVVDVDETNLARRATGYKRRLPKQERKPFDHVPAKIMHAATGLSSTVEDLIKFYQAHMFGNDTLIPDYIKREMQRTQFKIKKGEYGFGFLLLKIGDTIVVGHGGGFPGFLTQSGLIQDQKIVLVILSNAVDGPTGVLFNGIVGILNKLKENKEEFLVKEQEKRPDFSSIIGFYASDWGTSLYSQIGSKLVRILPDLDNPLELFAIFKHDQGFKFIIPEDILASGQPFEFIDDSEGEKILIDNHQGKVLRFKFEY</sequence>
<dbReference type="Gene3D" id="3.40.710.10">
    <property type="entry name" value="DD-peptidase/beta-lactamase superfamily"/>
    <property type="match status" value="1"/>
</dbReference>
<protein>
    <recommendedName>
        <fullName evidence="1">Beta-lactamase-related domain-containing protein</fullName>
    </recommendedName>
</protein>
<comment type="caution">
    <text evidence="2">The sequence shown here is derived from an EMBL/GenBank/DDBJ whole genome shotgun (WGS) entry which is preliminary data.</text>
</comment>
<dbReference type="InterPro" id="IPR012338">
    <property type="entry name" value="Beta-lactam/transpept-like"/>
</dbReference>
<feature type="non-terminal residue" evidence="2">
    <location>
        <position position="1"/>
    </location>
</feature>
<dbReference type="PANTHER" id="PTHR46825">
    <property type="entry name" value="D-ALANYL-D-ALANINE-CARBOXYPEPTIDASE/ENDOPEPTIDASE AMPH"/>
    <property type="match status" value="1"/>
</dbReference>
<name>A0A0F9NZX6_9ZZZZ</name>
<evidence type="ECO:0000313" key="2">
    <source>
        <dbReference type="EMBL" id="KKN25060.1"/>
    </source>
</evidence>
<evidence type="ECO:0000259" key="1">
    <source>
        <dbReference type="Pfam" id="PF00144"/>
    </source>
</evidence>
<dbReference type="InterPro" id="IPR001466">
    <property type="entry name" value="Beta-lactam-related"/>
</dbReference>